<dbReference type="AlphaFoldDB" id="A0A3G8ZL58"/>
<gene>
    <name evidence="4" type="ORF">EH165_07355</name>
</gene>
<dbReference type="KEGG" id="nak:EH165_07355"/>
<dbReference type="Proteomes" id="UP000268084">
    <property type="component" value="Chromosome"/>
</dbReference>
<dbReference type="SUPFAM" id="SSF52540">
    <property type="entry name" value="P-loop containing nucleoside triphosphate hydrolases"/>
    <property type="match status" value="1"/>
</dbReference>
<dbReference type="EMBL" id="CP034170">
    <property type="protein sequence ID" value="AZI57983.1"/>
    <property type="molecule type" value="Genomic_DNA"/>
</dbReference>
<organism evidence="4 5">
    <name type="scientific">Nakamurella antarctica</name>
    <dbReference type="NCBI Taxonomy" id="1902245"/>
    <lineage>
        <taxon>Bacteria</taxon>
        <taxon>Bacillati</taxon>
        <taxon>Actinomycetota</taxon>
        <taxon>Actinomycetes</taxon>
        <taxon>Nakamurellales</taxon>
        <taxon>Nakamurellaceae</taxon>
        <taxon>Nakamurella</taxon>
    </lineage>
</organism>
<reference evidence="4 5" key="2">
    <citation type="submission" date="2018-12" db="EMBL/GenBank/DDBJ databases">
        <title>Nakamurella antarcticus sp. nov., isolated from Antarctica South Shetland Islands soil.</title>
        <authorList>
            <person name="Peng F."/>
        </authorList>
    </citation>
    <scope>NUCLEOTIDE SEQUENCE [LARGE SCALE GENOMIC DNA]</scope>
    <source>
        <strain evidence="4 5">S14-144</strain>
    </source>
</reference>
<keyword evidence="1" id="KW-0547">Nucleotide-binding</keyword>
<dbReference type="PROSITE" id="PS50893">
    <property type="entry name" value="ABC_TRANSPORTER_2"/>
    <property type="match status" value="1"/>
</dbReference>
<keyword evidence="5" id="KW-1185">Reference proteome</keyword>
<evidence type="ECO:0000313" key="4">
    <source>
        <dbReference type="EMBL" id="AZI57983.1"/>
    </source>
</evidence>
<dbReference type="SMART" id="SM00382">
    <property type="entry name" value="AAA"/>
    <property type="match status" value="1"/>
</dbReference>
<dbReference type="InterPro" id="IPR003439">
    <property type="entry name" value="ABC_transporter-like_ATP-bd"/>
</dbReference>
<accession>A0A3G8ZL58</accession>
<dbReference type="Gene3D" id="3.40.50.300">
    <property type="entry name" value="P-loop containing nucleotide triphosphate hydrolases"/>
    <property type="match status" value="1"/>
</dbReference>
<protein>
    <submittedName>
        <fullName evidence="4">ABC transporter ATP-binding protein</fullName>
    </submittedName>
</protein>
<dbReference type="Pfam" id="PF00005">
    <property type="entry name" value="ABC_tran"/>
    <property type="match status" value="1"/>
</dbReference>
<evidence type="ECO:0000313" key="5">
    <source>
        <dbReference type="Proteomes" id="UP000268084"/>
    </source>
</evidence>
<dbReference type="InterPro" id="IPR003593">
    <property type="entry name" value="AAA+_ATPase"/>
</dbReference>
<proteinExistence type="predicted"/>
<dbReference type="GO" id="GO:0016887">
    <property type="term" value="F:ATP hydrolysis activity"/>
    <property type="evidence" value="ECO:0007669"/>
    <property type="project" value="InterPro"/>
</dbReference>
<dbReference type="GO" id="GO:0005524">
    <property type="term" value="F:ATP binding"/>
    <property type="evidence" value="ECO:0007669"/>
    <property type="project" value="UniProtKB-KW"/>
</dbReference>
<dbReference type="CDD" id="cd03230">
    <property type="entry name" value="ABC_DR_subfamily_A"/>
    <property type="match status" value="1"/>
</dbReference>
<dbReference type="PANTHER" id="PTHR43158:SF2">
    <property type="entry name" value="SKFA PEPTIDE EXPORT ATP-BINDING PROTEIN SKFE"/>
    <property type="match status" value="1"/>
</dbReference>
<feature type="domain" description="ABC transporter" evidence="3">
    <location>
        <begin position="34"/>
        <end position="259"/>
    </location>
</feature>
<reference evidence="4 5" key="1">
    <citation type="submission" date="2018-11" db="EMBL/GenBank/DDBJ databases">
        <authorList>
            <person name="Da X."/>
        </authorList>
    </citation>
    <scope>NUCLEOTIDE SEQUENCE [LARGE SCALE GENOMIC DNA]</scope>
    <source>
        <strain evidence="4 5">S14-144</strain>
    </source>
</reference>
<dbReference type="OrthoDB" id="9804819at2"/>
<keyword evidence="2 4" id="KW-0067">ATP-binding</keyword>
<sequence>MKSPTTIGTARLSSVTALPDLRNCELEITVCPAIETFQLGRRYRGRAALHDCSMSIPQGRVVALVGPNGSGKTTLLQLAVGLLAPSTGTIRVLGRTPGPDLTTLSNVAFLPQEKPLYAGFTVKEMLKLGQRLNPSWDDEAARRRLAGLNIALSWRIGKLSGGQHTQVALTLALAKRPKLLLLDEPLADLDPLARHEVMASVMTAVAEDQLTVVLSSHVMPDLKETCDWLVVLNNGRVQVSGDITDLLEDHQVLTGPLELADHLNSRIEVVDEIRTDRQVTMLVRHAQPRCILDPRWETRPVGLEQLVLGYMRAPGQSTFQHPVAARS</sequence>
<name>A0A3G8ZL58_9ACTN</name>
<evidence type="ECO:0000256" key="2">
    <source>
        <dbReference type="ARBA" id="ARBA00022840"/>
    </source>
</evidence>
<evidence type="ECO:0000256" key="1">
    <source>
        <dbReference type="ARBA" id="ARBA00022741"/>
    </source>
</evidence>
<dbReference type="PANTHER" id="PTHR43158">
    <property type="entry name" value="SKFA PEPTIDE EXPORT ATP-BINDING PROTEIN SKFE"/>
    <property type="match status" value="1"/>
</dbReference>
<dbReference type="InterPro" id="IPR027417">
    <property type="entry name" value="P-loop_NTPase"/>
</dbReference>
<evidence type="ECO:0000259" key="3">
    <source>
        <dbReference type="PROSITE" id="PS50893"/>
    </source>
</evidence>